<accession>A0A1G9U6H4</accession>
<reference evidence="3 4" key="1">
    <citation type="submission" date="2016-10" db="EMBL/GenBank/DDBJ databases">
        <authorList>
            <person name="de Groot N.N."/>
        </authorList>
    </citation>
    <scope>NUCLEOTIDE SEQUENCE [LARGE SCALE GENOMIC DNA]</scope>
    <source>
        <strain evidence="3 4">DSM 25186</strain>
    </source>
</reference>
<dbReference type="Proteomes" id="UP000198510">
    <property type="component" value="Unassembled WGS sequence"/>
</dbReference>
<name>A0A1G9U6H4_9BACT</name>
<sequence>MKKHDHSGMAMRGVTRPMAEQEIKKKFSPSE</sequence>
<evidence type="ECO:0000313" key="3">
    <source>
        <dbReference type="EMBL" id="SDM55413.1"/>
    </source>
</evidence>
<evidence type="ECO:0000313" key="4">
    <source>
        <dbReference type="Proteomes" id="UP000198510"/>
    </source>
</evidence>
<dbReference type="EMBL" id="FNFO01000013">
    <property type="protein sequence ID" value="SDM44553.1"/>
    <property type="molecule type" value="Genomic_DNA"/>
</dbReference>
<feature type="non-terminal residue" evidence="3">
    <location>
        <position position="31"/>
    </location>
</feature>
<feature type="region of interest" description="Disordered" evidence="1">
    <location>
        <begin position="1"/>
        <end position="31"/>
    </location>
</feature>
<proteinExistence type="predicted"/>
<organism evidence="3 4">
    <name type="scientific">Catalinimonas alkaloidigena</name>
    <dbReference type="NCBI Taxonomy" id="1075417"/>
    <lineage>
        <taxon>Bacteria</taxon>
        <taxon>Pseudomonadati</taxon>
        <taxon>Bacteroidota</taxon>
        <taxon>Cytophagia</taxon>
        <taxon>Cytophagales</taxon>
        <taxon>Catalimonadaceae</taxon>
        <taxon>Catalinimonas</taxon>
    </lineage>
</organism>
<gene>
    <name evidence="2" type="ORF">SAMN05421823_113138</name>
    <name evidence="3" type="ORF">SAMN05421823_115102</name>
</gene>
<dbReference type="EMBL" id="FNFO01000015">
    <property type="protein sequence ID" value="SDM55413.1"/>
    <property type="molecule type" value="Genomic_DNA"/>
</dbReference>
<protein>
    <submittedName>
        <fullName evidence="3">Uncharacterized protein</fullName>
    </submittedName>
</protein>
<dbReference type="AlphaFoldDB" id="A0A1G9U6H4"/>
<evidence type="ECO:0000313" key="2">
    <source>
        <dbReference type="EMBL" id="SDM44553.1"/>
    </source>
</evidence>
<keyword evidence="4" id="KW-1185">Reference proteome</keyword>
<evidence type="ECO:0000256" key="1">
    <source>
        <dbReference type="SAM" id="MobiDB-lite"/>
    </source>
</evidence>